<reference evidence="2 3" key="2">
    <citation type="journal article" date="2015" name="Eukaryot. Cell">
        <title>Asexual propagation of a virulent clone complex in a human and feline outbreak of sporotrichosis.</title>
        <authorList>
            <person name="Teixeira Mde M."/>
            <person name="Rodrigues A.M."/>
            <person name="Tsui C.K."/>
            <person name="de Almeida L.G."/>
            <person name="Van Diepeningen A.D."/>
            <person name="van den Ende B.G."/>
            <person name="Fernandes G.F."/>
            <person name="Kano R."/>
            <person name="Hamelin R.C."/>
            <person name="Lopes-Bezerra L.M."/>
            <person name="Vasconcelos A.T."/>
            <person name="de Hoog S."/>
            <person name="de Camargo Z.P."/>
            <person name="Felipe M.S."/>
        </authorList>
    </citation>
    <scope>NUCLEOTIDE SEQUENCE [LARGE SCALE GENOMIC DNA]</scope>
    <source>
        <strain evidence="2 3">1099-18</strain>
    </source>
</reference>
<protein>
    <submittedName>
        <fullName evidence="2">Uncharacterized protein</fullName>
    </submittedName>
</protein>
<dbReference type="EMBL" id="AXCR01000010">
    <property type="protein sequence ID" value="KJR82085.1"/>
    <property type="molecule type" value="Genomic_DNA"/>
</dbReference>
<feature type="region of interest" description="Disordered" evidence="1">
    <location>
        <begin position="78"/>
        <end position="107"/>
    </location>
</feature>
<dbReference type="GeneID" id="27665866"/>
<organism evidence="2 3">
    <name type="scientific">Sporothrix schenckii 1099-18</name>
    <dbReference type="NCBI Taxonomy" id="1397361"/>
    <lineage>
        <taxon>Eukaryota</taxon>
        <taxon>Fungi</taxon>
        <taxon>Dikarya</taxon>
        <taxon>Ascomycota</taxon>
        <taxon>Pezizomycotina</taxon>
        <taxon>Sordariomycetes</taxon>
        <taxon>Sordariomycetidae</taxon>
        <taxon>Ophiostomatales</taxon>
        <taxon>Ophiostomataceae</taxon>
        <taxon>Sporothrix</taxon>
    </lineage>
</organism>
<sequence>MPFTRQTPMSLVRTTRLRQLGMGLIGVRGRLRRVAAALQEGARRPLARPGHQTHFLATVWRKEEQQQHKEAAIMITVESRRPRDPGRTSKEYEATIRRTNNSERNKD</sequence>
<comment type="caution">
    <text evidence="2">The sequence shown here is derived from an EMBL/GenBank/DDBJ whole genome shotgun (WGS) entry which is preliminary data.</text>
</comment>
<evidence type="ECO:0000313" key="2">
    <source>
        <dbReference type="EMBL" id="KJR82085.1"/>
    </source>
</evidence>
<proteinExistence type="predicted"/>
<dbReference type="KEGG" id="ssck:SPSK_03755"/>
<evidence type="ECO:0000256" key="1">
    <source>
        <dbReference type="SAM" id="MobiDB-lite"/>
    </source>
</evidence>
<accession>A0A0F2M004</accession>
<dbReference type="RefSeq" id="XP_016584761.1">
    <property type="nucleotide sequence ID" value="XM_016730589.1"/>
</dbReference>
<reference evidence="2 3" key="1">
    <citation type="journal article" date="2014" name="BMC Genomics">
        <title>Comparative genomics of the major fungal agents of human and animal Sporotrichosis: Sporothrix schenckii and Sporothrix brasiliensis.</title>
        <authorList>
            <person name="Teixeira M.M."/>
            <person name="de Almeida L.G."/>
            <person name="Kubitschek-Barreira P."/>
            <person name="Alves F.L."/>
            <person name="Kioshima E.S."/>
            <person name="Abadio A.K."/>
            <person name="Fernandes L."/>
            <person name="Derengowski L.S."/>
            <person name="Ferreira K.S."/>
            <person name="Souza R.C."/>
            <person name="Ruiz J.C."/>
            <person name="de Andrade N.C."/>
            <person name="Paes H.C."/>
            <person name="Nicola A.M."/>
            <person name="Albuquerque P."/>
            <person name="Gerber A.L."/>
            <person name="Martins V.P."/>
            <person name="Peconick L.D."/>
            <person name="Neto A.V."/>
            <person name="Chaucanez C.B."/>
            <person name="Silva P.A."/>
            <person name="Cunha O.L."/>
            <person name="de Oliveira F.F."/>
            <person name="dos Santos T.C."/>
            <person name="Barros A.L."/>
            <person name="Soares M.A."/>
            <person name="de Oliveira L.M."/>
            <person name="Marini M.M."/>
            <person name="Villalobos-Duno H."/>
            <person name="Cunha M.M."/>
            <person name="de Hoog S."/>
            <person name="da Silveira J.F."/>
            <person name="Henrissat B."/>
            <person name="Nino-Vega G.A."/>
            <person name="Cisalpino P.S."/>
            <person name="Mora-Montes H.M."/>
            <person name="Almeida S.R."/>
            <person name="Stajich J.E."/>
            <person name="Lopes-Bezerra L.M."/>
            <person name="Vasconcelos A.T."/>
            <person name="Felipe M.S."/>
        </authorList>
    </citation>
    <scope>NUCLEOTIDE SEQUENCE [LARGE SCALE GENOMIC DNA]</scope>
    <source>
        <strain evidence="2 3">1099-18</strain>
    </source>
</reference>
<dbReference type="VEuPathDB" id="FungiDB:SPSK_03755"/>
<dbReference type="AlphaFoldDB" id="A0A0F2M004"/>
<dbReference type="Proteomes" id="UP000033710">
    <property type="component" value="Unassembled WGS sequence"/>
</dbReference>
<name>A0A0F2M004_SPOSC</name>
<gene>
    <name evidence="2" type="ORF">SPSK_03755</name>
</gene>
<evidence type="ECO:0000313" key="3">
    <source>
        <dbReference type="Proteomes" id="UP000033710"/>
    </source>
</evidence>